<dbReference type="AlphaFoldDB" id="A0A061F9I8"/>
<organism evidence="1 2">
    <name type="scientific">Theobroma cacao</name>
    <name type="common">Cacao</name>
    <name type="synonym">Cocoa</name>
    <dbReference type="NCBI Taxonomy" id="3641"/>
    <lineage>
        <taxon>Eukaryota</taxon>
        <taxon>Viridiplantae</taxon>
        <taxon>Streptophyta</taxon>
        <taxon>Embryophyta</taxon>
        <taxon>Tracheophyta</taxon>
        <taxon>Spermatophyta</taxon>
        <taxon>Magnoliopsida</taxon>
        <taxon>eudicotyledons</taxon>
        <taxon>Gunneridae</taxon>
        <taxon>Pentapetalae</taxon>
        <taxon>rosids</taxon>
        <taxon>malvids</taxon>
        <taxon>Malvales</taxon>
        <taxon>Malvaceae</taxon>
        <taxon>Byttnerioideae</taxon>
        <taxon>Theobroma</taxon>
    </lineage>
</organism>
<dbReference type="HOGENOM" id="CLU_2745193_0_0_1"/>
<accession>A0A061F9I8</accession>
<reference evidence="1 2" key="1">
    <citation type="journal article" date="2013" name="Genome Biol.">
        <title>The genome sequence of the most widely cultivated cacao type and its use to identify candidate genes regulating pod color.</title>
        <authorList>
            <person name="Motamayor J.C."/>
            <person name="Mockaitis K."/>
            <person name="Schmutz J."/>
            <person name="Haiminen N."/>
            <person name="Iii D.L."/>
            <person name="Cornejo O."/>
            <person name="Findley S.D."/>
            <person name="Zheng P."/>
            <person name="Utro F."/>
            <person name="Royaert S."/>
            <person name="Saski C."/>
            <person name="Jenkins J."/>
            <person name="Podicheti R."/>
            <person name="Zhao M."/>
            <person name="Scheffler B.E."/>
            <person name="Stack J.C."/>
            <person name="Feltus F.A."/>
            <person name="Mustiga G.M."/>
            <person name="Amores F."/>
            <person name="Phillips W."/>
            <person name="Marelli J.P."/>
            <person name="May G.D."/>
            <person name="Shapiro H."/>
            <person name="Ma J."/>
            <person name="Bustamante C.D."/>
            <person name="Schnell R.J."/>
            <person name="Main D."/>
            <person name="Gilbert D."/>
            <person name="Parida L."/>
            <person name="Kuhn D.N."/>
        </authorList>
    </citation>
    <scope>NUCLEOTIDE SEQUENCE [LARGE SCALE GENOMIC DNA]</scope>
    <source>
        <strain evidence="2">cv. Matina 1-6</strain>
    </source>
</reference>
<dbReference type="InParanoid" id="A0A061F9I8"/>
<name>A0A061F9I8_THECC</name>
<evidence type="ECO:0000313" key="2">
    <source>
        <dbReference type="Proteomes" id="UP000026915"/>
    </source>
</evidence>
<gene>
    <name evidence="1" type="ORF">TCM_031951</name>
</gene>
<dbReference type="EMBL" id="CM001885">
    <property type="protein sequence ID" value="EOY13387.1"/>
    <property type="molecule type" value="Genomic_DNA"/>
</dbReference>
<dbReference type="Gramene" id="EOY13387">
    <property type="protein sequence ID" value="EOY13387"/>
    <property type="gene ID" value="TCM_031951"/>
</dbReference>
<dbReference type="Proteomes" id="UP000026915">
    <property type="component" value="Chromosome 7"/>
</dbReference>
<sequence length="71" mass="7956">MKAMSGDVEFNKQATIRLLHLVHKGKKGSVIASLGDLCGEGNRLIEGPLLMRPKFDSEQFDFVMRFVTSFL</sequence>
<evidence type="ECO:0000313" key="1">
    <source>
        <dbReference type="EMBL" id="EOY13387.1"/>
    </source>
</evidence>
<protein>
    <submittedName>
        <fullName evidence="1">Uncharacterized protein</fullName>
    </submittedName>
</protein>
<keyword evidence="2" id="KW-1185">Reference proteome</keyword>
<proteinExistence type="predicted"/>